<evidence type="ECO:0000313" key="1">
    <source>
        <dbReference type="EMBL" id="GJE93984.1"/>
    </source>
</evidence>
<name>A0A9P3LGU1_9APHY</name>
<accession>A0A9P3LGU1</accession>
<dbReference type="Proteomes" id="UP000703269">
    <property type="component" value="Unassembled WGS sequence"/>
</dbReference>
<protein>
    <submittedName>
        <fullName evidence="1">Uncharacterized protein</fullName>
    </submittedName>
</protein>
<evidence type="ECO:0000313" key="2">
    <source>
        <dbReference type="Proteomes" id="UP000703269"/>
    </source>
</evidence>
<organism evidence="1 2">
    <name type="scientific">Phanerochaete sordida</name>
    <dbReference type="NCBI Taxonomy" id="48140"/>
    <lineage>
        <taxon>Eukaryota</taxon>
        <taxon>Fungi</taxon>
        <taxon>Dikarya</taxon>
        <taxon>Basidiomycota</taxon>
        <taxon>Agaricomycotina</taxon>
        <taxon>Agaricomycetes</taxon>
        <taxon>Polyporales</taxon>
        <taxon>Phanerochaetaceae</taxon>
        <taxon>Phanerochaete</taxon>
    </lineage>
</organism>
<reference evidence="1 2" key="1">
    <citation type="submission" date="2021-08" db="EMBL/GenBank/DDBJ databases">
        <title>Draft Genome Sequence of Phanerochaete sordida strain YK-624.</title>
        <authorList>
            <person name="Mori T."/>
            <person name="Dohra H."/>
            <person name="Suzuki T."/>
            <person name="Kawagishi H."/>
            <person name="Hirai H."/>
        </authorList>
    </citation>
    <scope>NUCLEOTIDE SEQUENCE [LARGE SCALE GENOMIC DNA]</scope>
    <source>
        <strain evidence="1 2">YK-624</strain>
    </source>
</reference>
<gene>
    <name evidence="1" type="ORF">PsYK624_101510</name>
</gene>
<comment type="caution">
    <text evidence="1">The sequence shown here is derived from an EMBL/GenBank/DDBJ whole genome shotgun (WGS) entry which is preliminary data.</text>
</comment>
<dbReference type="AlphaFoldDB" id="A0A9P3LGU1"/>
<keyword evidence="2" id="KW-1185">Reference proteome</keyword>
<dbReference type="EMBL" id="BPQB01000036">
    <property type="protein sequence ID" value="GJE93984.1"/>
    <property type="molecule type" value="Genomic_DNA"/>
</dbReference>
<proteinExistence type="predicted"/>
<sequence>MDQSLWLNILRPPFRRQSCSKRNGGRTAQPAPAKPALCAPRLQPVSPCKAIQHAPGQCCIPSSVDELVARCEIPQLVS</sequence>